<gene>
    <name evidence="1" type="ORF">KYN89_00885</name>
</gene>
<protein>
    <submittedName>
        <fullName evidence="1">Uncharacterized protein</fullName>
    </submittedName>
</protein>
<dbReference type="Pfam" id="PF22284">
    <property type="entry name" value="DUF6961"/>
    <property type="match status" value="1"/>
</dbReference>
<dbReference type="InterPro" id="IPR054234">
    <property type="entry name" value="DUF6961"/>
</dbReference>
<comment type="caution">
    <text evidence="1">The sequence shown here is derived from an EMBL/GenBank/DDBJ whole genome shotgun (WGS) entry which is preliminary data.</text>
</comment>
<accession>A0ABS7P9C5</accession>
<evidence type="ECO:0000313" key="2">
    <source>
        <dbReference type="Proteomes" id="UP000759298"/>
    </source>
</evidence>
<proteinExistence type="predicted"/>
<organism evidence="1 2">
    <name type="scientific">Alteriqipengyuania abyssalis</name>
    <dbReference type="NCBI Taxonomy" id="2860200"/>
    <lineage>
        <taxon>Bacteria</taxon>
        <taxon>Pseudomonadati</taxon>
        <taxon>Pseudomonadota</taxon>
        <taxon>Alphaproteobacteria</taxon>
        <taxon>Sphingomonadales</taxon>
        <taxon>Erythrobacteraceae</taxon>
        <taxon>Alteriqipengyuania</taxon>
    </lineage>
</organism>
<sequence length="65" mass="7492">MTLTRDQELWGIALWVEKHHGDAGHEFIVSKIDQLTRTGEEEGAKLWQDVANRYEQLGERTSHSS</sequence>
<reference evidence="1 2" key="1">
    <citation type="submission" date="2021-07" db="EMBL/GenBank/DDBJ databases">
        <title>Alteriqipengyuania abyssalis NZ-12B nov, sp.nov isolated from deep sea sponge in pacific ocean.</title>
        <authorList>
            <person name="Tareen S."/>
            <person name="Wink J."/>
        </authorList>
    </citation>
    <scope>NUCLEOTIDE SEQUENCE [LARGE SCALE GENOMIC DNA]</scope>
    <source>
        <strain evidence="1 2">NZ-12B</strain>
    </source>
</reference>
<keyword evidence="2" id="KW-1185">Reference proteome</keyword>
<dbReference type="EMBL" id="JAHWXP010000001">
    <property type="protein sequence ID" value="MBY8335591.1"/>
    <property type="molecule type" value="Genomic_DNA"/>
</dbReference>
<dbReference type="Proteomes" id="UP000759298">
    <property type="component" value="Unassembled WGS sequence"/>
</dbReference>
<evidence type="ECO:0000313" key="1">
    <source>
        <dbReference type="EMBL" id="MBY8335591.1"/>
    </source>
</evidence>
<dbReference type="RefSeq" id="WP_222823378.1">
    <property type="nucleotide sequence ID" value="NZ_JAHWXP010000001.1"/>
</dbReference>
<name>A0ABS7P9C5_9SPHN</name>